<accession>A0A8H6Y4Q2</accession>
<evidence type="ECO:0000313" key="2">
    <source>
        <dbReference type="Proteomes" id="UP000620124"/>
    </source>
</evidence>
<sequence length="309" mass="33869">MRDTRDAPPKGASPRLEQAHKYRPGRLAGSCANVSDALACFYLGCCVSHRGTDASHPLGPGSNETESPLRLPSLCPSYRHVSRLPLVLRMASLCCTSSIPGPARASGETGSSLDVVVTASLDAITVDPGHHDQELRFKSIWSGARRYTTLGEHPNANEIGPASLLFAWHESRVSTPSESHPRIMHCRSSRTQAFSPAHPQPKLFPPPPVPCSGLSTPVLSSGRGEVLAVRYDYTSILRPYPQRWPPATDTTIFRNPNSKWRLQNIVSAASSPTKELSPGPAVSLTDRSRTRLEGRGMRWKWYHGEMWYG</sequence>
<dbReference type="Proteomes" id="UP000620124">
    <property type="component" value="Unassembled WGS sequence"/>
</dbReference>
<gene>
    <name evidence="1" type="ORF">MVEN_01147200</name>
</gene>
<comment type="caution">
    <text evidence="1">The sequence shown here is derived from an EMBL/GenBank/DDBJ whole genome shotgun (WGS) entry which is preliminary data.</text>
</comment>
<dbReference type="AlphaFoldDB" id="A0A8H6Y4Q2"/>
<protein>
    <submittedName>
        <fullName evidence="1">Uncharacterized protein</fullName>
    </submittedName>
</protein>
<proteinExistence type="predicted"/>
<name>A0A8H6Y4Q2_9AGAR</name>
<reference evidence="1" key="1">
    <citation type="submission" date="2020-05" db="EMBL/GenBank/DDBJ databases">
        <title>Mycena genomes resolve the evolution of fungal bioluminescence.</title>
        <authorList>
            <person name="Tsai I.J."/>
        </authorList>
    </citation>
    <scope>NUCLEOTIDE SEQUENCE</scope>
    <source>
        <strain evidence="1">CCC161011</strain>
    </source>
</reference>
<organism evidence="1 2">
    <name type="scientific">Mycena venus</name>
    <dbReference type="NCBI Taxonomy" id="2733690"/>
    <lineage>
        <taxon>Eukaryota</taxon>
        <taxon>Fungi</taxon>
        <taxon>Dikarya</taxon>
        <taxon>Basidiomycota</taxon>
        <taxon>Agaricomycotina</taxon>
        <taxon>Agaricomycetes</taxon>
        <taxon>Agaricomycetidae</taxon>
        <taxon>Agaricales</taxon>
        <taxon>Marasmiineae</taxon>
        <taxon>Mycenaceae</taxon>
        <taxon>Mycena</taxon>
    </lineage>
</organism>
<keyword evidence="2" id="KW-1185">Reference proteome</keyword>
<evidence type="ECO:0000313" key="1">
    <source>
        <dbReference type="EMBL" id="KAF7351859.1"/>
    </source>
</evidence>
<dbReference type="EMBL" id="JACAZI010000009">
    <property type="protein sequence ID" value="KAF7351859.1"/>
    <property type="molecule type" value="Genomic_DNA"/>
</dbReference>